<reference evidence="1 2" key="1">
    <citation type="journal article" date="2011" name="Genome Res.">
        <title>Phylogeny-wide analysis of social amoeba genomes highlights ancient origins for complex intercellular communication.</title>
        <authorList>
            <person name="Heidel A.J."/>
            <person name="Lawal H.M."/>
            <person name="Felder M."/>
            <person name="Schilde C."/>
            <person name="Helps N.R."/>
            <person name="Tunggal B."/>
            <person name="Rivero F."/>
            <person name="John U."/>
            <person name="Schleicher M."/>
            <person name="Eichinger L."/>
            <person name="Platzer M."/>
            <person name="Noegel A.A."/>
            <person name="Schaap P."/>
            <person name="Gloeckner G."/>
        </authorList>
    </citation>
    <scope>NUCLEOTIDE SEQUENCE [LARGE SCALE GENOMIC DNA]</scope>
    <source>
        <strain evidence="2">ATCC 26659 / Pp 5 / PN500</strain>
    </source>
</reference>
<evidence type="ECO:0000313" key="2">
    <source>
        <dbReference type="Proteomes" id="UP000001396"/>
    </source>
</evidence>
<dbReference type="EMBL" id="ADBJ01000043">
    <property type="protein sequence ID" value="EFA77240.1"/>
    <property type="molecule type" value="Genomic_DNA"/>
</dbReference>
<proteinExistence type="predicted"/>
<accession>D3BMM8</accession>
<dbReference type="InParanoid" id="D3BMM8"/>
<dbReference type="GeneID" id="31367918"/>
<organism evidence="1 2">
    <name type="scientific">Heterostelium pallidum (strain ATCC 26659 / Pp 5 / PN500)</name>
    <name type="common">Cellular slime mold</name>
    <name type="synonym">Polysphondylium pallidum</name>
    <dbReference type="NCBI Taxonomy" id="670386"/>
    <lineage>
        <taxon>Eukaryota</taxon>
        <taxon>Amoebozoa</taxon>
        <taxon>Evosea</taxon>
        <taxon>Eumycetozoa</taxon>
        <taxon>Dictyostelia</taxon>
        <taxon>Acytosteliales</taxon>
        <taxon>Acytosteliaceae</taxon>
        <taxon>Heterostelium</taxon>
    </lineage>
</organism>
<sequence length="203" mass="23890">MVLIKKQYNTVGYSNMTFKNSLIKKMKKIKSIHYVIDLQDIQSYTYTNNQDVPNCFEENFEFPNNSSQLPMGLSRRLSDSNQVLQPLMALIWTPEIVIDYIRFNAELKCESQNFTREIRIFAHSLVVVEKNFKNKSKKNKNIIIPFKDITDLYLDPNWTIWTIFLNNGFSYVFKLNYPGLPIHLSVNSLLSNYINSQNQLKKE</sequence>
<protein>
    <submittedName>
        <fullName evidence="1">Uncharacterized protein</fullName>
    </submittedName>
</protein>
<keyword evidence="2" id="KW-1185">Reference proteome</keyword>
<evidence type="ECO:0000313" key="1">
    <source>
        <dbReference type="EMBL" id="EFA77240.1"/>
    </source>
</evidence>
<comment type="caution">
    <text evidence="1">The sequence shown here is derived from an EMBL/GenBank/DDBJ whole genome shotgun (WGS) entry which is preliminary data.</text>
</comment>
<dbReference type="Proteomes" id="UP000001396">
    <property type="component" value="Unassembled WGS sequence"/>
</dbReference>
<dbReference type="AlphaFoldDB" id="D3BMM8"/>
<gene>
    <name evidence="1" type="ORF">PPL_12451</name>
</gene>
<dbReference type="RefSeq" id="XP_020429369.1">
    <property type="nucleotide sequence ID" value="XM_020583182.1"/>
</dbReference>
<name>D3BMM8_HETP5</name>